<feature type="compositionally biased region" description="Basic and acidic residues" evidence="1">
    <location>
        <begin position="12"/>
        <end position="35"/>
    </location>
</feature>
<protein>
    <submittedName>
        <fullName evidence="2">Uncharacterized protein</fullName>
    </submittedName>
</protein>
<proteinExistence type="predicted"/>
<feature type="region of interest" description="Disordered" evidence="1">
    <location>
        <begin position="1"/>
        <end position="40"/>
    </location>
</feature>
<dbReference type="EMBL" id="ALPT02000012">
    <property type="protein sequence ID" value="KGA98349.1"/>
    <property type="molecule type" value="Genomic_DNA"/>
</dbReference>
<gene>
    <name evidence="2" type="ORF">BALCAV_0205395</name>
</gene>
<accession>A0A094WKT3</accession>
<dbReference type="AlphaFoldDB" id="A0A094WKT3"/>
<name>A0A094WKT3_ALKAL</name>
<sequence>MRLREKHRRKSDMHDFPEEDNRRDSRTLPSDKEAGTELVMESRKRRISCALAEHDFRER</sequence>
<reference evidence="2 3" key="1">
    <citation type="journal article" date="2014" name="Genome Announc.">
        <title>Draft Genome Sequence of Bacillus alcalophilus AV1934, a Classic Alkaliphile Isolated from Human Feces in 1934.</title>
        <authorList>
            <person name="Attie O."/>
            <person name="Jayaprakash A."/>
            <person name="Shah H."/>
            <person name="Paulsen I.T."/>
            <person name="Morino M."/>
            <person name="Takahashi Y."/>
            <person name="Narumi I."/>
            <person name="Sachidanandam R."/>
            <person name="Satoh K."/>
            <person name="Ito M."/>
            <person name="Krulwich T.A."/>
        </authorList>
    </citation>
    <scope>NUCLEOTIDE SEQUENCE [LARGE SCALE GENOMIC DNA]</scope>
    <source>
        <strain evidence="2 3">AV1934</strain>
    </source>
</reference>
<organism evidence="2 3">
    <name type="scientific">Alkalihalobacillus alcalophilus ATCC 27647 = CGMCC 1.3604</name>
    <dbReference type="NCBI Taxonomy" id="1218173"/>
    <lineage>
        <taxon>Bacteria</taxon>
        <taxon>Bacillati</taxon>
        <taxon>Bacillota</taxon>
        <taxon>Bacilli</taxon>
        <taxon>Bacillales</taxon>
        <taxon>Bacillaceae</taxon>
        <taxon>Alkalihalobacillus</taxon>
    </lineage>
</organism>
<keyword evidence="3" id="KW-1185">Reference proteome</keyword>
<comment type="caution">
    <text evidence="2">The sequence shown here is derived from an EMBL/GenBank/DDBJ whole genome shotgun (WGS) entry which is preliminary data.</text>
</comment>
<dbReference type="Proteomes" id="UP000002754">
    <property type="component" value="Unassembled WGS sequence"/>
</dbReference>
<evidence type="ECO:0000256" key="1">
    <source>
        <dbReference type="SAM" id="MobiDB-lite"/>
    </source>
</evidence>
<evidence type="ECO:0000313" key="3">
    <source>
        <dbReference type="Proteomes" id="UP000002754"/>
    </source>
</evidence>
<evidence type="ECO:0000313" key="2">
    <source>
        <dbReference type="EMBL" id="KGA98349.1"/>
    </source>
</evidence>
<feature type="compositionally biased region" description="Basic residues" evidence="1">
    <location>
        <begin position="1"/>
        <end position="11"/>
    </location>
</feature>